<name>A0A1Y6KVC8_9GAMM</name>
<proteinExistence type="predicted"/>
<feature type="chain" id="PRO_5013300537" description="DUF3570 domain-containing protein" evidence="1">
    <location>
        <begin position="27"/>
        <end position="378"/>
    </location>
</feature>
<feature type="signal peptide" evidence="1">
    <location>
        <begin position="1"/>
        <end position="26"/>
    </location>
</feature>
<gene>
    <name evidence="2" type="ORF">PAQU9191_01223</name>
</gene>
<sequence>MNTFNNIILSFLFLPLCFCYTATIDAATITQQDTGTPKHHNKSDDVTNTLSHTLPTANNNTYSGSQTIQQWVDRSQQSICDSVHDIGKYIDHSLTKENDKAKLINRSYLRLRHRSIYSHRGKLESDFKIYFKLDLPHVKRDWKLILDSEPSDYDSLESKQRGIASGSKTQTGDTIGGFRLQDARFGNWTSDFDIGIKIKLPLDPFTKARLSRVDSISQNWTTQFDQEVFYYHSKGLGTLTQMSGFYALTPNQKNIFRTTTSAQYLQQDDKWELVQQFNIYQRATNKDLFEYSMGISADTDEIKEVTNYWISAEWKRRVYKNWLYLAVRPQLEFPRAYNYHANLGIMLELEMFFSKNRKIDELGRYIPKPVKQRTQTHQ</sequence>
<dbReference type="RefSeq" id="WP_235011140.1">
    <property type="nucleotide sequence ID" value="NZ_FYAH01000002.1"/>
</dbReference>
<dbReference type="Proteomes" id="UP000196485">
    <property type="component" value="Unassembled WGS sequence"/>
</dbReference>
<reference evidence="3" key="1">
    <citation type="submission" date="2017-06" db="EMBL/GenBank/DDBJ databases">
        <authorList>
            <person name="Rodrigo-Torres L."/>
            <person name="Arahal R. D."/>
            <person name="Lucena T."/>
        </authorList>
    </citation>
    <scope>NUCLEOTIDE SEQUENCE [LARGE SCALE GENOMIC DNA]</scope>
    <source>
        <strain evidence="3">type strain: CECT 9192</strain>
    </source>
</reference>
<protein>
    <recommendedName>
        <fullName evidence="4">DUF3570 domain-containing protein</fullName>
    </recommendedName>
</protein>
<evidence type="ECO:0000313" key="3">
    <source>
        <dbReference type="Proteomes" id="UP000196485"/>
    </source>
</evidence>
<evidence type="ECO:0000256" key="1">
    <source>
        <dbReference type="SAM" id="SignalP"/>
    </source>
</evidence>
<dbReference type="AlphaFoldDB" id="A0A1Y6KVC8"/>
<keyword evidence="1" id="KW-0732">Signal</keyword>
<organism evidence="2 3">
    <name type="scientific">Photobacterium aquimaris</name>
    <dbReference type="NCBI Taxonomy" id="512643"/>
    <lineage>
        <taxon>Bacteria</taxon>
        <taxon>Pseudomonadati</taxon>
        <taxon>Pseudomonadota</taxon>
        <taxon>Gammaproteobacteria</taxon>
        <taxon>Vibrionales</taxon>
        <taxon>Vibrionaceae</taxon>
        <taxon>Photobacterium</taxon>
    </lineage>
</organism>
<dbReference type="EMBL" id="FYAH01000002">
    <property type="protein sequence ID" value="SMY15992.1"/>
    <property type="molecule type" value="Genomic_DNA"/>
</dbReference>
<accession>A0A1Y6KVC8</accession>
<keyword evidence="3" id="KW-1185">Reference proteome</keyword>
<evidence type="ECO:0000313" key="2">
    <source>
        <dbReference type="EMBL" id="SMY15992.1"/>
    </source>
</evidence>
<evidence type="ECO:0008006" key="4">
    <source>
        <dbReference type="Google" id="ProtNLM"/>
    </source>
</evidence>